<feature type="domain" description="Solute-binding protein family 3/N-terminal" evidence="5">
    <location>
        <begin position="34"/>
        <end position="259"/>
    </location>
</feature>
<dbReference type="GO" id="GO:0006865">
    <property type="term" value="P:amino acid transport"/>
    <property type="evidence" value="ECO:0007669"/>
    <property type="project" value="TreeGrafter"/>
</dbReference>
<evidence type="ECO:0000259" key="5">
    <source>
        <dbReference type="SMART" id="SM00062"/>
    </source>
</evidence>
<comment type="caution">
    <text evidence="6">The sequence shown here is derived from an EMBL/GenBank/DDBJ whole genome shotgun (WGS) entry which is preliminary data.</text>
</comment>
<evidence type="ECO:0000256" key="1">
    <source>
        <dbReference type="ARBA" id="ARBA00010333"/>
    </source>
</evidence>
<dbReference type="OrthoDB" id="3229768at2"/>
<dbReference type="Pfam" id="PF00497">
    <property type="entry name" value="SBP_bac_3"/>
    <property type="match status" value="1"/>
</dbReference>
<dbReference type="InterPro" id="IPR001638">
    <property type="entry name" value="Solute-binding_3/MltF_N"/>
</dbReference>
<evidence type="ECO:0000313" key="7">
    <source>
        <dbReference type="Proteomes" id="UP000253094"/>
    </source>
</evidence>
<keyword evidence="2" id="KW-0813">Transport</keyword>
<evidence type="ECO:0000256" key="3">
    <source>
        <dbReference type="ARBA" id="ARBA00022729"/>
    </source>
</evidence>
<name>A0A367FLH9_9ACTN</name>
<proteinExistence type="inferred from homology"/>
<protein>
    <recommendedName>
        <fullName evidence="5">Solute-binding protein family 3/N-terminal domain-containing protein</fullName>
    </recommendedName>
</protein>
<evidence type="ECO:0000313" key="6">
    <source>
        <dbReference type="EMBL" id="RCG31256.1"/>
    </source>
</evidence>
<evidence type="ECO:0000256" key="4">
    <source>
        <dbReference type="SAM" id="SignalP"/>
    </source>
</evidence>
<dbReference type="GO" id="GO:0030288">
    <property type="term" value="C:outer membrane-bounded periplasmic space"/>
    <property type="evidence" value="ECO:0007669"/>
    <property type="project" value="TreeGrafter"/>
</dbReference>
<dbReference type="GO" id="GO:0005576">
    <property type="term" value="C:extracellular region"/>
    <property type="evidence" value="ECO:0007669"/>
    <property type="project" value="TreeGrafter"/>
</dbReference>
<keyword evidence="7" id="KW-1185">Reference proteome</keyword>
<keyword evidence="3 4" id="KW-0732">Signal</keyword>
<dbReference type="Proteomes" id="UP000253094">
    <property type="component" value="Unassembled WGS sequence"/>
</dbReference>
<dbReference type="AlphaFoldDB" id="A0A367FLH9"/>
<dbReference type="EMBL" id="QOIL01000005">
    <property type="protein sequence ID" value="RCG31256.1"/>
    <property type="molecule type" value="Genomic_DNA"/>
</dbReference>
<dbReference type="Gene3D" id="3.40.190.10">
    <property type="entry name" value="Periplasmic binding protein-like II"/>
    <property type="match status" value="2"/>
</dbReference>
<gene>
    <name evidence="6" type="ORF">DQ384_11025</name>
</gene>
<dbReference type="PANTHER" id="PTHR30085">
    <property type="entry name" value="AMINO ACID ABC TRANSPORTER PERMEASE"/>
    <property type="match status" value="1"/>
</dbReference>
<accession>A0A367FLH9</accession>
<feature type="chain" id="PRO_5016927169" description="Solute-binding protein family 3/N-terminal domain-containing protein" evidence="4">
    <location>
        <begin position="22"/>
        <end position="277"/>
    </location>
</feature>
<organism evidence="6 7">
    <name type="scientific">Sphaerisporangium album</name>
    <dbReference type="NCBI Taxonomy" id="509200"/>
    <lineage>
        <taxon>Bacteria</taxon>
        <taxon>Bacillati</taxon>
        <taxon>Actinomycetota</taxon>
        <taxon>Actinomycetes</taxon>
        <taxon>Streptosporangiales</taxon>
        <taxon>Streptosporangiaceae</taxon>
        <taxon>Sphaerisporangium</taxon>
    </lineage>
</organism>
<feature type="signal peptide" evidence="4">
    <location>
        <begin position="1"/>
        <end position="21"/>
    </location>
</feature>
<dbReference type="SUPFAM" id="SSF53850">
    <property type="entry name" value="Periplasmic binding protein-like II"/>
    <property type="match status" value="1"/>
</dbReference>
<sequence length="277" mass="31137">MVRARLRAALTAFLLLAPACGPEPVPTPTPLPKVLYIGVTTDHPGWSTHEAGTNRRTGFDIALADWLRSRLARDVTFVDLRLEERIEALEDHKVHMVISTFSITDERRKVIDFAGPYMITRQGVLVRKDDHRIKNYDDLTRKNRNICVASGTTSQEQLQPFNGKGLALTVEPALQGCFERLVNKQVDAFSTDQLVLHGFAKSRLETRVLDDLTFGAQEQYGIGLPNHDKSTCDLLAGHLKTFLYEGKWEEFLERNLHPANLAAYKPLDLDPCEDGTT</sequence>
<evidence type="ECO:0000256" key="2">
    <source>
        <dbReference type="ARBA" id="ARBA00022448"/>
    </source>
</evidence>
<comment type="similarity">
    <text evidence="1">Belongs to the bacterial solute-binding protein 3 family.</text>
</comment>
<reference evidence="6 7" key="1">
    <citation type="submission" date="2018-06" db="EMBL/GenBank/DDBJ databases">
        <title>Sphaerisporangium craniellae sp. nov., isolated from a marine sponge in the South China Sea.</title>
        <authorList>
            <person name="Li L."/>
        </authorList>
    </citation>
    <scope>NUCLEOTIDE SEQUENCE [LARGE SCALE GENOMIC DNA]</scope>
    <source>
        <strain evidence="6 7">CCTCC AA 208026</strain>
    </source>
</reference>
<dbReference type="PANTHER" id="PTHR30085:SF6">
    <property type="entry name" value="ABC TRANSPORTER GLUTAMINE-BINDING PROTEIN GLNH"/>
    <property type="match status" value="1"/>
</dbReference>
<dbReference type="InterPro" id="IPR051455">
    <property type="entry name" value="Bact_solute-bind_prot3"/>
</dbReference>
<dbReference type="SMART" id="SM00062">
    <property type="entry name" value="PBPb"/>
    <property type="match status" value="1"/>
</dbReference>